<dbReference type="Proteomes" id="UP000008037">
    <property type="component" value="Chromosome"/>
</dbReference>
<dbReference type="KEGG" id="nga:Ngar_c11200"/>
<evidence type="ECO:0000313" key="2">
    <source>
        <dbReference type="Proteomes" id="UP000008037"/>
    </source>
</evidence>
<dbReference type="BioCyc" id="CNIT1237085:G1324-1118-MONOMER"/>
<proteinExistence type="predicted"/>
<dbReference type="EMBL" id="CP002408">
    <property type="protein sequence ID" value="AFU58062.1"/>
    <property type="molecule type" value="Genomic_DNA"/>
</dbReference>
<dbReference type="InParanoid" id="K0IIW0"/>
<protein>
    <submittedName>
        <fullName evidence="1">Uncharacterized protein</fullName>
    </submittedName>
</protein>
<dbReference type="STRING" id="1237085.Ngar_c11200"/>
<name>K0IIW0_NITGG</name>
<organism evidence="1 2">
    <name type="scientific">Nitrososphaera gargensis (strain Ga9.2)</name>
    <dbReference type="NCBI Taxonomy" id="1237085"/>
    <lineage>
        <taxon>Archaea</taxon>
        <taxon>Nitrososphaerota</taxon>
        <taxon>Nitrososphaeria</taxon>
        <taxon>Nitrososphaerales</taxon>
        <taxon>Nitrososphaeraceae</taxon>
        <taxon>Nitrososphaera</taxon>
    </lineage>
</organism>
<reference evidence="1 2" key="1">
    <citation type="journal article" date="2012" name="Environ. Microbiol.">
        <title>The genome of the ammonia-oxidizing Candidatus Nitrososphaera gargensis: insights into metabolic versatility and environmental adaptations.</title>
        <authorList>
            <person name="Spang A."/>
            <person name="Poehlein A."/>
            <person name="Offre P."/>
            <person name="Zumbragel S."/>
            <person name="Haider S."/>
            <person name="Rychlik N."/>
            <person name="Nowka B."/>
            <person name="Schmeisser C."/>
            <person name="Lebedeva E.V."/>
            <person name="Rattei T."/>
            <person name="Bohm C."/>
            <person name="Schmid M."/>
            <person name="Galushko A."/>
            <person name="Hatzenpichler R."/>
            <person name="Weinmaier T."/>
            <person name="Daniel R."/>
            <person name="Schleper C."/>
            <person name="Spieck E."/>
            <person name="Streit W."/>
            <person name="Wagner M."/>
        </authorList>
    </citation>
    <scope>NUCLEOTIDE SEQUENCE [LARGE SCALE GENOMIC DNA]</scope>
    <source>
        <strain evidence="2">Ga9.2</strain>
    </source>
</reference>
<keyword evidence="2" id="KW-1185">Reference proteome</keyword>
<gene>
    <name evidence="1" type="ordered locus">Ngar_c11200</name>
</gene>
<evidence type="ECO:0000313" key="1">
    <source>
        <dbReference type="EMBL" id="AFU58062.1"/>
    </source>
</evidence>
<dbReference type="AlphaFoldDB" id="K0IIW0"/>
<accession>K0IIW0</accession>
<dbReference type="HOGENOM" id="CLU_2893368_0_0_2"/>
<sequence>MEQDIFRLLTLRIYDNKIEMYDRRKQQIVEVRIIDDLMMCLSCRTDECIHVGYALGVERLRE</sequence>